<organism evidence="1 2">
    <name type="scientific">Mucilaginibacter paludis DSM 18603</name>
    <dbReference type="NCBI Taxonomy" id="714943"/>
    <lineage>
        <taxon>Bacteria</taxon>
        <taxon>Pseudomonadati</taxon>
        <taxon>Bacteroidota</taxon>
        <taxon>Sphingobacteriia</taxon>
        <taxon>Sphingobacteriales</taxon>
        <taxon>Sphingobacteriaceae</taxon>
        <taxon>Mucilaginibacter</taxon>
    </lineage>
</organism>
<name>H1Y9Z4_9SPHI</name>
<evidence type="ECO:0000313" key="1">
    <source>
        <dbReference type="EMBL" id="EHQ24978.1"/>
    </source>
</evidence>
<dbReference type="AlphaFoldDB" id="H1Y9Z4"/>
<keyword evidence="2" id="KW-1185">Reference proteome</keyword>
<protein>
    <submittedName>
        <fullName evidence="1">Uncharacterized protein</fullName>
    </submittedName>
</protein>
<gene>
    <name evidence="1" type="ORF">Mucpa_0797</name>
</gene>
<evidence type="ECO:0000313" key="2">
    <source>
        <dbReference type="Proteomes" id="UP000002774"/>
    </source>
</evidence>
<sequence>MNWYLNNHLCYKWFCVSIMLQNIPSFKTILKISAAVKKEVSLKLDSVKHIIQKYGYPGKEHIYGIQGLSLLNKATGKKD</sequence>
<reference evidence="1" key="1">
    <citation type="submission" date="2011-09" db="EMBL/GenBank/DDBJ databases">
        <title>The permanent draft genome of Mucilaginibacter paludis DSM 18603.</title>
        <authorList>
            <consortium name="US DOE Joint Genome Institute (JGI-PGF)"/>
            <person name="Lucas S."/>
            <person name="Han J."/>
            <person name="Lapidus A."/>
            <person name="Bruce D."/>
            <person name="Goodwin L."/>
            <person name="Pitluck S."/>
            <person name="Peters L."/>
            <person name="Kyrpides N."/>
            <person name="Mavromatis K."/>
            <person name="Ivanova N."/>
            <person name="Mikhailova N."/>
            <person name="Held B."/>
            <person name="Detter J.C."/>
            <person name="Tapia R."/>
            <person name="Han C."/>
            <person name="Land M."/>
            <person name="Hauser L."/>
            <person name="Markowitz V."/>
            <person name="Cheng J.-F."/>
            <person name="Hugenholtz P."/>
            <person name="Woyke T."/>
            <person name="Wu D."/>
            <person name="Tindall B."/>
            <person name="Brambilla E."/>
            <person name="Klenk H.-P."/>
            <person name="Eisen J.A."/>
        </authorList>
    </citation>
    <scope>NUCLEOTIDE SEQUENCE [LARGE SCALE GENOMIC DNA]</scope>
    <source>
        <strain evidence="1">DSM 18603</strain>
    </source>
</reference>
<proteinExistence type="predicted"/>
<dbReference type="HOGENOM" id="CLU_2602180_0_0_10"/>
<dbReference type="Proteomes" id="UP000002774">
    <property type="component" value="Chromosome"/>
</dbReference>
<accession>H1Y9Z4</accession>
<dbReference type="STRING" id="714943.Mucpa_0797"/>
<dbReference type="EMBL" id="CM001403">
    <property type="protein sequence ID" value="EHQ24978.1"/>
    <property type="molecule type" value="Genomic_DNA"/>
</dbReference>